<keyword evidence="1" id="KW-0732">Signal</keyword>
<gene>
    <name evidence="2" type="ORF">LIER_37582</name>
</gene>
<dbReference type="EMBL" id="BAABME010018176">
    <property type="protein sequence ID" value="GAA0152874.1"/>
    <property type="molecule type" value="Genomic_DNA"/>
</dbReference>
<accession>A0AAV3PMM1</accession>
<keyword evidence="3" id="KW-1185">Reference proteome</keyword>
<comment type="caution">
    <text evidence="2">The sequence shown here is derived from an EMBL/GenBank/DDBJ whole genome shotgun (WGS) entry which is preliminary data.</text>
</comment>
<evidence type="ECO:0000313" key="2">
    <source>
        <dbReference type="EMBL" id="GAA0152874.1"/>
    </source>
</evidence>
<name>A0AAV3PMM1_LITER</name>
<dbReference type="Proteomes" id="UP001454036">
    <property type="component" value="Unassembled WGS sequence"/>
</dbReference>
<feature type="signal peptide" evidence="1">
    <location>
        <begin position="1"/>
        <end position="24"/>
    </location>
</feature>
<sequence>MARVTIAVIALLFIFAICSSIGEARNLEETRSLESIQLTRDAISKHHEHKQCCRYCQKYADCDHKCKYHFCWAGAGARATP</sequence>
<evidence type="ECO:0000256" key="1">
    <source>
        <dbReference type="SAM" id="SignalP"/>
    </source>
</evidence>
<protein>
    <submittedName>
        <fullName evidence="2">Uncharacterized protein</fullName>
    </submittedName>
</protein>
<proteinExistence type="predicted"/>
<evidence type="ECO:0000313" key="3">
    <source>
        <dbReference type="Proteomes" id="UP001454036"/>
    </source>
</evidence>
<feature type="chain" id="PRO_5043999668" evidence="1">
    <location>
        <begin position="25"/>
        <end position="81"/>
    </location>
</feature>
<dbReference type="AlphaFoldDB" id="A0AAV3PMM1"/>
<organism evidence="2 3">
    <name type="scientific">Lithospermum erythrorhizon</name>
    <name type="common">Purple gromwell</name>
    <name type="synonym">Lithospermum officinale var. erythrorhizon</name>
    <dbReference type="NCBI Taxonomy" id="34254"/>
    <lineage>
        <taxon>Eukaryota</taxon>
        <taxon>Viridiplantae</taxon>
        <taxon>Streptophyta</taxon>
        <taxon>Embryophyta</taxon>
        <taxon>Tracheophyta</taxon>
        <taxon>Spermatophyta</taxon>
        <taxon>Magnoliopsida</taxon>
        <taxon>eudicotyledons</taxon>
        <taxon>Gunneridae</taxon>
        <taxon>Pentapetalae</taxon>
        <taxon>asterids</taxon>
        <taxon>lamiids</taxon>
        <taxon>Boraginales</taxon>
        <taxon>Boraginaceae</taxon>
        <taxon>Boraginoideae</taxon>
        <taxon>Lithospermeae</taxon>
        <taxon>Lithospermum</taxon>
    </lineage>
</organism>
<reference evidence="2 3" key="1">
    <citation type="submission" date="2024-01" db="EMBL/GenBank/DDBJ databases">
        <title>The complete chloroplast genome sequence of Lithospermum erythrorhizon: insights into the phylogenetic relationship among Boraginaceae species and the maternal lineages of purple gromwells.</title>
        <authorList>
            <person name="Okada T."/>
            <person name="Watanabe K."/>
        </authorList>
    </citation>
    <scope>NUCLEOTIDE SEQUENCE [LARGE SCALE GENOMIC DNA]</scope>
</reference>